<dbReference type="InterPro" id="IPR036881">
    <property type="entry name" value="Glyco_hydro_3_C_sf"/>
</dbReference>
<gene>
    <name evidence="6" type="ORF">ACFO0N_05680</name>
</gene>
<dbReference type="InterPro" id="IPR050288">
    <property type="entry name" value="Cellulose_deg_GH3"/>
</dbReference>
<proteinExistence type="inferred from homology"/>
<feature type="region of interest" description="Disordered" evidence="4">
    <location>
        <begin position="33"/>
        <end position="55"/>
    </location>
</feature>
<evidence type="ECO:0000256" key="4">
    <source>
        <dbReference type="SAM" id="MobiDB-lite"/>
    </source>
</evidence>
<dbReference type="PRINTS" id="PR00133">
    <property type="entry name" value="GLHYDRLASE3"/>
</dbReference>
<evidence type="ECO:0000259" key="5">
    <source>
        <dbReference type="SMART" id="SM01217"/>
    </source>
</evidence>
<evidence type="ECO:0000256" key="1">
    <source>
        <dbReference type="ARBA" id="ARBA00005336"/>
    </source>
</evidence>
<dbReference type="Gene3D" id="2.60.40.10">
    <property type="entry name" value="Immunoglobulins"/>
    <property type="match status" value="1"/>
</dbReference>
<dbReference type="SMART" id="SM01217">
    <property type="entry name" value="Fn3_like"/>
    <property type="match status" value="1"/>
</dbReference>
<evidence type="ECO:0000313" key="7">
    <source>
        <dbReference type="Proteomes" id="UP001595921"/>
    </source>
</evidence>
<protein>
    <submittedName>
        <fullName evidence="6">Glycoside hydrolase family 3 C-terminal domain-containing protein</fullName>
    </submittedName>
</protein>
<accession>A0ABD5PAG7</accession>
<evidence type="ECO:0000256" key="3">
    <source>
        <dbReference type="ARBA" id="ARBA00023277"/>
    </source>
</evidence>
<dbReference type="Pfam" id="PF01915">
    <property type="entry name" value="Glyco_hydro_3_C"/>
    <property type="match status" value="1"/>
</dbReference>
<dbReference type="Gene3D" id="3.40.50.1700">
    <property type="entry name" value="Glycoside hydrolase family 3 C-terminal domain"/>
    <property type="match status" value="1"/>
</dbReference>
<dbReference type="InterPro" id="IPR036962">
    <property type="entry name" value="Glyco_hydro_3_N_sf"/>
</dbReference>
<name>A0ABD5PAG7_9EURY</name>
<dbReference type="Pfam" id="PF14310">
    <property type="entry name" value="Fn3-like"/>
    <property type="match status" value="1"/>
</dbReference>
<keyword evidence="3" id="KW-0119">Carbohydrate metabolism</keyword>
<dbReference type="InterPro" id="IPR017853">
    <property type="entry name" value="GH"/>
</dbReference>
<dbReference type="InterPro" id="IPR026891">
    <property type="entry name" value="Fn3-like"/>
</dbReference>
<evidence type="ECO:0000313" key="6">
    <source>
        <dbReference type="EMBL" id="MFC4357439.1"/>
    </source>
</evidence>
<dbReference type="SUPFAM" id="SSF51445">
    <property type="entry name" value="(Trans)glycosidases"/>
    <property type="match status" value="1"/>
</dbReference>
<feature type="region of interest" description="Disordered" evidence="4">
    <location>
        <begin position="671"/>
        <end position="695"/>
    </location>
</feature>
<dbReference type="InterPro" id="IPR019800">
    <property type="entry name" value="Glyco_hydro_3_AS"/>
</dbReference>
<sequence length="756" mass="80148">MSPSATVADLLDRLTRSEKLRLVRGGVDPDGRATGYVPPIPRVGIPASSMTDGPTGVRAGRSTAYPASMALAAAWDPELAERFGAALATEARTKGFDAVLGPGVNLLRDPRCGRSFEYLGEDPLLTSSVGAAVVRGIESRDALAVAKHFVANHQERDRLTVSAEVGERALRELYFPGFEAAVRAGAGGVMTAYNRVGGVYASEHRRLLTAVLREEWGFEGVTVSDWGAVHDGAEAAIAGLDLEMPGVSARDLLTDDRGRPVGPRRFARRWPIWLPSDREDLLRAVFAPAADEPDAWELLRPTPFARDLPEALDRGALSPARLDEMVERLLGRYERLGVVGARDRVAVESDPGGWRRLAREVAVRGTVLLKNAAGTLPLDADPGTVALLGADADEAKASGGGSAAVTPRRRVSPLSGLRRRVGAGSEVVFERGVPRVGRLPLPEVPLLPRLRERDPRFEDAVDAAAGADVAVVVAGDAATEGADRPDLSLPGAQDRLIRAVADTGTPTVVVLTTSGPVEMPWLDAVDAVVEVWYPGQEAGDALARVLFGDDDPGGRLPVTFGAAAGDYPAKTRAQYPGVRGRAGYREARYDEGIFVGYRGFDAGGTAPLFPFGHGLSYANFAYRDLVVDGEVPEVRSAGESPTPLDSVATAEATVENVGDRAGREVVQAYVEPEGSVGADGSKSTSEPFPRPPRELAGFTSVELAPGESRTVSVPLADRAFAVYDERASGWVVDRDAFTVAVGRSSRDLRPSARLGE</sequence>
<comment type="similarity">
    <text evidence="1">Belongs to the glycosyl hydrolase 3 family.</text>
</comment>
<comment type="caution">
    <text evidence="6">The sequence shown here is derived from an EMBL/GenBank/DDBJ whole genome shotgun (WGS) entry which is preliminary data.</text>
</comment>
<dbReference type="PANTHER" id="PTHR42715">
    <property type="entry name" value="BETA-GLUCOSIDASE"/>
    <property type="match status" value="1"/>
</dbReference>
<dbReference type="Gene3D" id="3.20.20.300">
    <property type="entry name" value="Glycoside hydrolase, family 3, N-terminal domain"/>
    <property type="match status" value="1"/>
</dbReference>
<dbReference type="InterPro" id="IPR002772">
    <property type="entry name" value="Glyco_hydro_3_C"/>
</dbReference>
<keyword evidence="7" id="KW-1185">Reference proteome</keyword>
<dbReference type="GO" id="GO:0016787">
    <property type="term" value="F:hydrolase activity"/>
    <property type="evidence" value="ECO:0007669"/>
    <property type="project" value="UniProtKB-KW"/>
</dbReference>
<dbReference type="EMBL" id="JBHSDS010000003">
    <property type="protein sequence ID" value="MFC4357439.1"/>
    <property type="molecule type" value="Genomic_DNA"/>
</dbReference>
<reference evidence="6 7" key="1">
    <citation type="journal article" date="2019" name="Int. J. Syst. Evol. Microbiol.">
        <title>The Global Catalogue of Microorganisms (GCM) 10K type strain sequencing project: providing services to taxonomists for standard genome sequencing and annotation.</title>
        <authorList>
            <consortium name="The Broad Institute Genomics Platform"/>
            <consortium name="The Broad Institute Genome Sequencing Center for Infectious Disease"/>
            <person name="Wu L."/>
            <person name="Ma J."/>
        </authorList>
    </citation>
    <scope>NUCLEOTIDE SEQUENCE [LARGE SCALE GENOMIC DNA]</scope>
    <source>
        <strain evidence="6 7">CGMCC 1.12553</strain>
    </source>
</reference>
<organism evidence="6 7">
    <name type="scientific">Halobium salinum</name>
    <dbReference type="NCBI Taxonomy" id="1364940"/>
    <lineage>
        <taxon>Archaea</taxon>
        <taxon>Methanobacteriati</taxon>
        <taxon>Methanobacteriota</taxon>
        <taxon>Stenosarchaea group</taxon>
        <taxon>Halobacteria</taxon>
        <taxon>Halobacteriales</taxon>
        <taxon>Haloferacaceae</taxon>
        <taxon>Halobium</taxon>
    </lineage>
</organism>
<dbReference type="InterPro" id="IPR001764">
    <property type="entry name" value="Glyco_hydro_3_N"/>
</dbReference>
<dbReference type="AlphaFoldDB" id="A0ABD5PAG7"/>
<dbReference type="InterPro" id="IPR013783">
    <property type="entry name" value="Ig-like_fold"/>
</dbReference>
<feature type="domain" description="Fibronectin type III-like" evidence="5">
    <location>
        <begin position="664"/>
        <end position="745"/>
    </location>
</feature>
<keyword evidence="2 6" id="KW-0378">Hydrolase</keyword>
<dbReference type="Proteomes" id="UP001595921">
    <property type="component" value="Unassembled WGS sequence"/>
</dbReference>
<dbReference type="PROSITE" id="PS00775">
    <property type="entry name" value="GLYCOSYL_HYDROL_F3"/>
    <property type="match status" value="1"/>
</dbReference>
<dbReference type="Pfam" id="PF00933">
    <property type="entry name" value="Glyco_hydro_3"/>
    <property type="match status" value="1"/>
</dbReference>
<evidence type="ECO:0000256" key="2">
    <source>
        <dbReference type="ARBA" id="ARBA00022801"/>
    </source>
</evidence>
<dbReference type="SUPFAM" id="SSF52279">
    <property type="entry name" value="Beta-D-glucan exohydrolase, C-terminal domain"/>
    <property type="match status" value="1"/>
</dbReference>
<dbReference type="PANTHER" id="PTHR42715:SF10">
    <property type="entry name" value="BETA-GLUCOSIDASE"/>
    <property type="match status" value="1"/>
</dbReference>
<dbReference type="RefSeq" id="WP_267622261.1">
    <property type="nucleotide sequence ID" value="NZ_JAODIW010000006.1"/>
</dbReference>